<reference evidence="2 3" key="2">
    <citation type="submission" date="2015-10" db="EMBL/GenBank/DDBJ databases">
        <title>Draft Genome Sequence of Prosthecomicrobium hirschii ATCC 27832.</title>
        <authorList>
            <person name="Daniel J."/>
            <person name="Givan S.A."/>
            <person name="Brun Y.V."/>
            <person name="Brown P.J."/>
        </authorList>
    </citation>
    <scope>NUCLEOTIDE SEQUENCE [LARGE SCALE GENOMIC DNA]</scope>
    <source>
        <strain evidence="2 3">16</strain>
    </source>
</reference>
<protein>
    <submittedName>
        <fullName evidence="2">Uncharacterized protein</fullName>
    </submittedName>
</protein>
<evidence type="ECO:0000256" key="1">
    <source>
        <dbReference type="SAM" id="Coils"/>
    </source>
</evidence>
<dbReference type="AlphaFoldDB" id="A0A0P6VS15"/>
<dbReference type="RefSeq" id="WP_054361704.1">
    <property type="nucleotide sequence ID" value="NZ_LJYW01000001.1"/>
</dbReference>
<dbReference type="STRING" id="665126.ABB55_27615"/>
<organism evidence="2 3">
    <name type="scientific">Prosthecodimorpha hirschii</name>
    <dbReference type="NCBI Taxonomy" id="665126"/>
    <lineage>
        <taxon>Bacteria</taxon>
        <taxon>Pseudomonadati</taxon>
        <taxon>Pseudomonadota</taxon>
        <taxon>Alphaproteobacteria</taxon>
        <taxon>Hyphomicrobiales</taxon>
        <taxon>Ancalomicrobiaceae</taxon>
        <taxon>Prosthecodimorpha</taxon>
    </lineage>
</organism>
<name>A0A0P6VS15_9HYPH</name>
<evidence type="ECO:0000313" key="2">
    <source>
        <dbReference type="EMBL" id="KPL55536.1"/>
    </source>
</evidence>
<proteinExistence type="predicted"/>
<keyword evidence="3" id="KW-1185">Reference proteome</keyword>
<sequence>MSPLDTSPAALREWRLGAMNDGLFIIDAPPRPSTDDIIHDREDGPTLILNVTDLPEAKARAIVNAHNAALRTLAAENEAATVKPDFTVGAVAAFDAASRDAHLEIVREKDATIDALRASLAEAEKARDAAHAALALIPPIADEIFERWDKDMRPAKLLTALAGRLNGYRPDVTEIVAAVLASPAAAKAKAIEAERDALAGPLVYRSYACVPEHAVQCAYLLSLAEAEYARDPSSNAAEVIELYARGDVSIEEAMDALAAPDQPESPPS</sequence>
<feature type="coiled-coil region" evidence="1">
    <location>
        <begin position="106"/>
        <end position="133"/>
    </location>
</feature>
<dbReference type="EMBL" id="LJYW01000001">
    <property type="protein sequence ID" value="KPL55536.1"/>
    <property type="molecule type" value="Genomic_DNA"/>
</dbReference>
<comment type="caution">
    <text evidence="2">The sequence shown here is derived from an EMBL/GenBank/DDBJ whole genome shotgun (WGS) entry which is preliminary data.</text>
</comment>
<accession>A0A0P6VS15</accession>
<dbReference type="Proteomes" id="UP000048984">
    <property type="component" value="Unassembled WGS sequence"/>
</dbReference>
<evidence type="ECO:0000313" key="3">
    <source>
        <dbReference type="Proteomes" id="UP000048984"/>
    </source>
</evidence>
<gene>
    <name evidence="2" type="ORF">ABB55_27615</name>
</gene>
<keyword evidence="1" id="KW-0175">Coiled coil</keyword>
<reference evidence="2 3" key="1">
    <citation type="submission" date="2015-09" db="EMBL/GenBank/DDBJ databases">
        <authorList>
            <person name="Jackson K.R."/>
            <person name="Lunt B.L."/>
            <person name="Fisher J.N.B."/>
            <person name="Gardner A.V."/>
            <person name="Bailey M.E."/>
            <person name="Deus L.M."/>
            <person name="Earl A.S."/>
            <person name="Gibby P.D."/>
            <person name="Hartmann K.A."/>
            <person name="Liu J.E."/>
            <person name="Manci A.M."/>
            <person name="Nielsen D.A."/>
            <person name="Solomon M.B."/>
            <person name="Breakwell D.P."/>
            <person name="Burnett S.H."/>
            <person name="Grose J.H."/>
        </authorList>
    </citation>
    <scope>NUCLEOTIDE SEQUENCE [LARGE SCALE GENOMIC DNA]</scope>
    <source>
        <strain evidence="2 3">16</strain>
    </source>
</reference>